<comment type="similarity">
    <text evidence="1">Belongs to the ABC transporter superfamily.</text>
</comment>
<dbReference type="SMART" id="SM00382">
    <property type="entry name" value="AAA"/>
    <property type="match status" value="1"/>
</dbReference>
<dbReference type="PANTHER" id="PTHR42711">
    <property type="entry name" value="ABC TRANSPORTER ATP-BINDING PROTEIN"/>
    <property type="match status" value="1"/>
</dbReference>
<dbReference type="Gene3D" id="3.40.50.300">
    <property type="entry name" value="P-loop containing nucleotide triphosphate hydrolases"/>
    <property type="match status" value="1"/>
</dbReference>
<dbReference type="InterPro" id="IPR027417">
    <property type="entry name" value="P-loop_NTPase"/>
</dbReference>
<proteinExistence type="inferred from homology"/>
<dbReference type="PROSITE" id="PS00211">
    <property type="entry name" value="ABC_TRANSPORTER_1"/>
    <property type="match status" value="1"/>
</dbReference>
<dbReference type="PANTHER" id="PTHR42711:SF5">
    <property type="entry name" value="ABC TRANSPORTER ATP-BINDING PROTEIN NATA"/>
    <property type="match status" value="1"/>
</dbReference>
<dbReference type="InterPro" id="IPR003439">
    <property type="entry name" value="ABC_transporter-like_ATP-bd"/>
</dbReference>
<evidence type="ECO:0000256" key="4">
    <source>
        <dbReference type="ARBA" id="ARBA00022840"/>
    </source>
</evidence>
<dbReference type="CDD" id="cd03230">
    <property type="entry name" value="ABC_DR_subfamily_A"/>
    <property type="match status" value="1"/>
</dbReference>
<dbReference type="SUPFAM" id="SSF52540">
    <property type="entry name" value="P-loop containing nucleoside triphosphate hydrolases"/>
    <property type="match status" value="1"/>
</dbReference>
<evidence type="ECO:0000256" key="3">
    <source>
        <dbReference type="ARBA" id="ARBA00022741"/>
    </source>
</evidence>
<dbReference type="Pfam" id="PF00005">
    <property type="entry name" value="ABC_tran"/>
    <property type="match status" value="1"/>
</dbReference>
<comment type="caution">
    <text evidence="6">The sequence shown here is derived from an EMBL/GenBank/DDBJ whole genome shotgun (WGS) entry which is preliminary data.</text>
</comment>
<accession>A0A923NHA9</accession>
<protein>
    <submittedName>
        <fullName evidence="6">ABC transporter ATP-binding protein</fullName>
    </submittedName>
</protein>
<evidence type="ECO:0000313" key="7">
    <source>
        <dbReference type="Proteomes" id="UP000650485"/>
    </source>
</evidence>
<evidence type="ECO:0000256" key="2">
    <source>
        <dbReference type="ARBA" id="ARBA00022448"/>
    </source>
</evidence>
<keyword evidence="3" id="KW-0547">Nucleotide-binding</keyword>
<dbReference type="InterPro" id="IPR017871">
    <property type="entry name" value="ABC_transporter-like_CS"/>
</dbReference>
<evidence type="ECO:0000256" key="1">
    <source>
        <dbReference type="ARBA" id="ARBA00005417"/>
    </source>
</evidence>
<dbReference type="GO" id="GO:0016887">
    <property type="term" value="F:ATP hydrolysis activity"/>
    <property type="evidence" value="ECO:0007669"/>
    <property type="project" value="InterPro"/>
</dbReference>
<gene>
    <name evidence="6" type="ORF">H7R52_09955</name>
</gene>
<dbReference type="InterPro" id="IPR050763">
    <property type="entry name" value="ABC_transporter_ATP-binding"/>
</dbReference>
<organism evidence="6 7">
    <name type="scientific">Weissella confusa</name>
    <name type="common">Lactobacillus confusus</name>
    <dbReference type="NCBI Taxonomy" id="1583"/>
    <lineage>
        <taxon>Bacteria</taxon>
        <taxon>Bacillati</taxon>
        <taxon>Bacillota</taxon>
        <taxon>Bacilli</taxon>
        <taxon>Lactobacillales</taxon>
        <taxon>Lactobacillaceae</taxon>
        <taxon>Weissella</taxon>
    </lineage>
</organism>
<evidence type="ECO:0000259" key="5">
    <source>
        <dbReference type="PROSITE" id="PS50893"/>
    </source>
</evidence>
<feature type="domain" description="ABC transporter" evidence="5">
    <location>
        <begin position="3"/>
        <end position="221"/>
    </location>
</feature>
<name>A0A923NHA9_WEICO</name>
<sequence>MLIQLKDLTKTINRKNIVELVNLEIAAGQFVSLLGTNGAGKSTTIKMILGLLSPTSGEVKSGLRKPIGVVFQQSILDSRLTVEKNLAFRQALYSDIDNVWRQDLLERFELEDSLLQKKYGVLSGGEKRKVDIVRALLGKPELLILDEPTTGLDIQTRQLIWQQIHSLRSEMGMAALLTTHYLEEAEDADFVYMMQSGRVTRALSRQELKSRFRQRRLVVNLADGTAQTFSGVLPNEVPRILGNQPTWNDFDYRPVTMDDIFVSLVKEDTHA</sequence>
<evidence type="ECO:0000313" key="6">
    <source>
        <dbReference type="EMBL" id="MBC6498986.1"/>
    </source>
</evidence>
<dbReference type="PROSITE" id="PS50893">
    <property type="entry name" value="ABC_TRANSPORTER_2"/>
    <property type="match status" value="1"/>
</dbReference>
<dbReference type="Proteomes" id="UP000650485">
    <property type="component" value="Unassembled WGS sequence"/>
</dbReference>
<dbReference type="GO" id="GO:0005524">
    <property type="term" value="F:ATP binding"/>
    <property type="evidence" value="ECO:0007669"/>
    <property type="project" value="UniProtKB-KW"/>
</dbReference>
<keyword evidence="4 6" id="KW-0067">ATP-binding</keyword>
<reference evidence="6" key="1">
    <citation type="submission" date="2020-08" db="EMBL/GenBank/DDBJ databases">
        <title>Complete genome sequence of Weissella confusa strain FS54 provides insights into metabolic potential.</title>
        <authorList>
            <person name="Fhoula I."/>
            <person name="Najjari A."/>
            <person name="Lekired A."/>
            <person name="Bessrour-Aouam N."/>
            <person name="Jaballah S."/>
            <person name="Klibi N."/>
            <person name="Ouzari H.-I."/>
        </authorList>
    </citation>
    <scope>NUCLEOTIDE SEQUENCE</scope>
    <source>
        <strain evidence="6">FS54</strain>
    </source>
</reference>
<dbReference type="EMBL" id="JACSZT010000008">
    <property type="protein sequence ID" value="MBC6498986.1"/>
    <property type="molecule type" value="Genomic_DNA"/>
</dbReference>
<keyword evidence="2" id="KW-0813">Transport</keyword>
<dbReference type="AlphaFoldDB" id="A0A923NHA9"/>
<dbReference type="InterPro" id="IPR003593">
    <property type="entry name" value="AAA+_ATPase"/>
</dbReference>